<protein>
    <submittedName>
        <fullName evidence="2">Uncharacterized protein</fullName>
    </submittedName>
</protein>
<accession>A0A6C0H595</accession>
<dbReference type="AlphaFoldDB" id="A0A6C0H595"/>
<reference evidence="2" key="1">
    <citation type="journal article" date="2020" name="Nature">
        <title>Giant virus diversity and host interactions through global metagenomics.</title>
        <authorList>
            <person name="Schulz F."/>
            <person name="Roux S."/>
            <person name="Paez-Espino D."/>
            <person name="Jungbluth S."/>
            <person name="Walsh D.A."/>
            <person name="Denef V.J."/>
            <person name="McMahon K.D."/>
            <person name="Konstantinidis K.T."/>
            <person name="Eloe-Fadrosh E.A."/>
            <person name="Kyrpides N.C."/>
            <person name="Woyke T."/>
        </authorList>
    </citation>
    <scope>NUCLEOTIDE SEQUENCE</scope>
    <source>
        <strain evidence="2">GVMAG-M-3300023179-71</strain>
    </source>
</reference>
<keyword evidence="1" id="KW-0175">Coiled coil</keyword>
<dbReference type="SUPFAM" id="SSF52540">
    <property type="entry name" value="P-loop containing nucleoside triphosphate hydrolases"/>
    <property type="match status" value="2"/>
</dbReference>
<evidence type="ECO:0000313" key="2">
    <source>
        <dbReference type="EMBL" id="QHT75728.1"/>
    </source>
</evidence>
<evidence type="ECO:0000256" key="1">
    <source>
        <dbReference type="SAM" id="Coils"/>
    </source>
</evidence>
<dbReference type="InterPro" id="IPR027417">
    <property type="entry name" value="P-loop_NTPase"/>
</dbReference>
<dbReference type="Gene3D" id="3.40.50.300">
    <property type="entry name" value="P-loop containing nucleotide triphosphate hydrolases"/>
    <property type="match status" value="2"/>
</dbReference>
<proteinExistence type="predicted"/>
<name>A0A6C0H595_9ZZZZ</name>
<sequence length="808" mass="95159">MEIKQTKLTKYEWETTEIPILQSEREILELVELGFNDPNILINHNLSLNGFLKLSNQNKNIDYYLYEKYFLNIIKQNDIIKFPKLGQKNVEIKKSDSIRIDKNIEINNIFEFTLIECINNIILNNNWKFYYFTLYKLIKFNIKLINIFIYDIVQQIIHFYKDKINIKDILFNSIEFIEKNTILFKYQDMKLYQHQKDIFNIFKNNPNPKLCFYIAETGTGKTITPLGLLNKNCGYKIIFLCAARHIGLQLAKRAISMGKRIAFAYNCEDASDIRLHNYSAKEYTKNYKSGGIYKIDNSVGDKVELIITDLKSYLISMYYMMVFHPKDKLIMYWDEPTISLDYNEHELHPIIKEIWKENIIPNIVLSSATLPKLNDLPNTCQSFKTKFQNGEIINIDSNDSRKSVSILNKNGYIVMPHLLSNDFNQIKQIVQHCLENKSTIRYFDLTYCIDFIKFIYNLNNNLNTFITIDSISIFEIKKYYLELIYSIDEKQWNNIYLYFNNQKPKYPINQFSIKQNSIGPGISVQNQSIVNNLIYVTTKDAFTLTEGPTIYITNNVNNIIQFCLKEANIPQIVIDEINKKIEYNNVLNQKIAEIQKELDDEVNKIKKQNTDEDKSKKDVFHTKNKKTNNLLEQISHYKTMIKTVQLNETFIPNKPLHIKKWAENLVDYNNLPFSSSINEDTVVEIMRIQIDNNWKLLLLMGIGVLILQNNSDYLEIIKKLVDNQQLYLIIASSDFIYGTNYQCCHGYISKDMTQSITQEKIFQAMGRIGRGNYLKEYTVRLRDDSLINKIFMKEDFKLEVVNMNNFFS</sequence>
<feature type="coiled-coil region" evidence="1">
    <location>
        <begin position="584"/>
        <end position="611"/>
    </location>
</feature>
<dbReference type="EMBL" id="MN739881">
    <property type="protein sequence ID" value="QHT75728.1"/>
    <property type="molecule type" value="Genomic_DNA"/>
</dbReference>
<organism evidence="2">
    <name type="scientific">viral metagenome</name>
    <dbReference type="NCBI Taxonomy" id="1070528"/>
    <lineage>
        <taxon>unclassified sequences</taxon>
        <taxon>metagenomes</taxon>
        <taxon>organismal metagenomes</taxon>
    </lineage>
</organism>